<sequence>MSAVEALGIDERHYPDTCRSACRYVELGSCGETAEGFDGSQGPWYKQDMASWLNPEEDALFFLEREMAGVFAITESHLLDGTIRFKGTLLVDPDKAVAELTERLVPHGYYPLLQSEEDLTILRVMPSKRQFRSGPWLNILLLLATLVTTVFVGATNRGAHPLTNPWSVVQGLPFAITLLSILGVHELGHYFTARRYGITVTLPYFIPAPVGLGTFGAFIRMKSPVTDRRALFDVGIAGPLAGLCVALPAIVVGLRWSELILTDSAGHVGIALGIPLMFSLLQWLTLGPIPQGGDVLLHPVAFAGWIGLLVTALNLLPIGQLDGGHIAYALVGKHHRKVAIFALIVLVGMGTLYWPGWLFWASLSLILGLKHPPPLNDVTPLDKRRRLVGFASLLLLLSVITPSPFNFSEP</sequence>
<dbReference type="InterPro" id="IPR044838">
    <property type="entry name" value="EGY1-like"/>
</dbReference>
<dbReference type="GO" id="GO:0016020">
    <property type="term" value="C:membrane"/>
    <property type="evidence" value="ECO:0007669"/>
    <property type="project" value="UniProtKB-SubCell"/>
</dbReference>
<dbReference type="CDD" id="cd06160">
    <property type="entry name" value="S2P-M50_like_2"/>
    <property type="match status" value="1"/>
</dbReference>
<proteinExistence type="inferred from homology"/>
<feature type="transmembrane region" description="Helical" evidence="10">
    <location>
        <begin position="266"/>
        <end position="284"/>
    </location>
</feature>
<evidence type="ECO:0000259" key="11">
    <source>
        <dbReference type="Pfam" id="PF02163"/>
    </source>
</evidence>
<dbReference type="Pfam" id="PF02163">
    <property type="entry name" value="Peptidase_M50"/>
    <property type="match status" value="1"/>
</dbReference>
<keyword evidence="8 10" id="KW-1133">Transmembrane helix</keyword>
<reference evidence="12 13" key="1">
    <citation type="submission" date="2017-09" db="EMBL/GenBank/DDBJ databases">
        <title>Bloom of a denitrifying methanotroph, Candidatus Methylomirabilis limnetica, in a deep stratified lake.</title>
        <authorList>
            <person name="Graf J.S."/>
            <person name="Marchant H.K."/>
            <person name="Tienken D."/>
            <person name="Hach P.F."/>
            <person name="Brand A."/>
            <person name="Schubert C.J."/>
            <person name="Kuypers M.M."/>
            <person name="Milucka J."/>
        </authorList>
    </citation>
    <scope>NUCLEOTIDE SEQUENCE [LARGE SCALE GENOMIC DNA]</scope>
    <source>
        <strain evidence="12 13">Zug</strain>
    </source>
</reference>
<feature type="transmembrane region" description="Helical" evidence="10">
    <location>
        <begin position="196"/>
        <end position="219"/>
    </location>
</feature>
<dbReference type="PANTHER" id="PTHR31412:SF0">
    <property type="entry name" value="ZINC METALLOPROTEASE EGY1, CHLOROPLASTIC-RELATED"/>
    <property type="match status" value="1"/>
</dbReference>
<name>A0A2T4TX00_9BACT</name>
<feature type="transmembrane region" description="Helical" evidence="10">
    <location>
        <begin position="296"/>
        <end position="317"/>
    </location>
</feature>
<accession>A0A2T4TX00</accession>
<dbReference type="Proteomes" id="UP000241436">
    <property type="component" value="Unassembled WGS sequence"/>
</dbReference>
<keyword evidence="9 10" id="KW-0472">Membrane</keyword>
<evidence type="ECO:0000256" key="2">
    <source>
        <dbReference type="ARBA" id="ARBA00004141"/>
    </source>
</evidence>
<feature type="transmembrane region" description="Helical" evidence="10">
    <location>
        <begin position="387"/>
        <end position="407"/>
    </location>
</feature>
<dbReference type="OrthoDB" id="9774391at2"/>
<protein>
    <submittedName>
        <fullName evidence="12">Site-2 protease family protein</fullName>
    </submittedName>
</protein>
<comment type="subcellular location">
    <subcellularLocation>
        <location evidence="2">Membrane</location>
        <topology evidence="2">Multi-pass membrane protein</topology>
    </subcellularLocation>
</comment>
<gene>
    <name evidence="12" type="ORF">CLG94_07685</name>
</gene>
<dbReference type="PANTHER" id="PTHR31412">
    <property type="entry name" value="ZINC METALLOPROTEASE EGY1"/>
    <property type="match status" value="1"/>
</dbReference>
<feature type="transmembrane region" description="Helical" evidence="10">
    <location>
        <begin position="135"/>
        <end position="154"/>
    </location>
</feature>
<keyword evidence="7" id="KW-0809">Transit peptide</keyword>
<organism evidence="12 13">
    <name type="scientific">Candidatus Methylomirabilis limnetica</name>
    <dbReference type="NCBI Taxonomy" id="2033718"/>
    <lineage>
        <taxon>Bacteria</taxon>
        <taxon>Candidatus Methylomirabilota</taxon>
        <taxon>Candidatus Methylomirabilia</taxon>
        <taxon>Candidatus Methylomirabilales</taxon>
        <taxon>Candidatus Methylomirabilaceae</taxon>
        <taxon>Candidatus Methylomirabilis</taxon>
    </lineage>
</organism>
<comment type="cofactor">
    <cofactor evidence="1">
        <name>Zn(2+)</name>
        <dbReference type="ChEBI" id="CHEBI:29105"/>
    </cofactor>
</comment>
<evidence type="ECO:0000256" key="1">
    <source>
        <dbReference type="ARBA" id="ARBA00001947"/>
    </source>
</evidence>
<comment type="similarity">
    <text evidence="3">Belongs to the peptidase M50B family.</text>
</comment>
<evidence type="ECO:0000313" key="13">
    <source>
        <dbReference type="Proteomes" id="UP000241436"/>
    </source>
</evidence>
<dbReference type="AlphaFoldDB" id="A0A2T4TX00"/>
<evidence type="ECO:0000256" key="7">
    <source>
        <dbReference type="ARBA" id="ARBA00022946"/>
    </source>
</evidence>
<evidence type="ECO:0000313" key="12">
    <source>
        <dbReference type="EMBL" id="PTL35642.1"/>
    </source>
</evidence>
<evidence type="ECO:0000256" key="5">
    <source>
        <dbReference type="ARBA" id="ARBA00022692"/>
    </source>
</evidence>
<keyword evidence="6" id="KW-0378">Hydrolase</keyword>
<feature type="domain" description="Peptidase M50" evidence="11">
    <location>
        <begin position="174"/>
        <end position="342"/>
    </location>
</feature>
<evidence type="ECO:0000256" key="9">
    <source>
        <dbReference type="ARBA" id="ARBA00023136"/>
    </source>
</evidence>
<dbReference type="InterPro" id="IPR008915">
    <property type="entry name" value="Peptidase_M50"/>
</dbReference>
<comment type="caution">
    <text evidence="12">The sequence shown here is derived from an EMBL/GenBank/DDBJ whole genome shotgun (WGS) entry which is preliminary data.</text>
</comment>
<keyword evidence="5 10" id="KW-0812">Transmembrane</keyword>
<dbReference type="GO" id="GO:0008233">
    <property type="term" value="F:peptidase activity"/>
    <property type="evidence" value="ECO:0007669"/>
    <property type="project" value="UniProtKB-KW"/>
</dbReference>
<reference evidence="13" key="2">
    <citation type="journal article" date="2018" name="Environ. Microbiol.">
        <title>Bloom of a denitrifying methanotroph, 'Candidatus Methylomirabilis limnetica', in a deep stratified lake.</title>
        <authorList>
            <person name="Graf J.S."/>
            <person name="Mayr M.J."/>
            <person name="Marchant H.K."/>
            <person name="Tienken D."/>
            <person name="Hach P.F."/>
            <person name="Brand A."/>
            <person name="Schubert C.J."/>
            <person name="Kuypers M.M."/>
            <person name="Milucka J."/>
        </authorList>
    </citation>
    <scope>NUCLEOTIDE SEQUENCE [LARGE SCALE GENOMIC DNA]</scope>
    <source>
        <strain evidence="13">Zug</strain>
    </source>
</reference>
<evidence type="ECO:0000256" key="6">
    <source>
        <dbReference type="ARBA" id="ARBA00022801"/>
    </source>
</evidence>
<evidence type="ECO:0000256" key="10">
    <source>
        <dbReference type="SAM" id="Phobius"/>
    </source>
</evidence>
<evidence type="ECO:0000256" key="8">
    <source>
        <dbReference type="ARBA" id="ARBA00022989"/>
    </source>
</evidence>
<feature type="transmembrane region" description="Helical" evidence="10">
    <location>
        <begin position="166"/>
        <end position="184"/>
    </location>
</feature>
<feature type="transmembrane region" description="Helical" evidence="10">
    <location>
        <begin position="338"/>
        <end position="367"/>
    </location>
</feature>
<keyword evidence="4 12" id="KW-0645">Protease</keyword>
<dbReference type="GO" id="GO:0006508">
    <property type="term" value="P:proteolysis"/>
    <property type="evidence" value="ECO:0007669"/>
    <property type="project" value="UniProtKB-KW"/>
</dbReference>
<feature type="transmembrane region" description="Helical" evidence="10">
    <location>
        <begin position="231"/>
        <end position="254"/>
    </location>
</feature>
<evidence type="ECO:0000256" key="3">
    <source>
        <dbReference type="ARBA" id="ARBA00007931"/>
    </source>
</evidence>
<dbReference type="EMBL" id="NVQC01000022">
    <property type="protein sequence ID" value="PTL35642.1"/>
    <property type="molecule type" value="Genomic_DNA"/>
</dbReference>
<keyword evidence="13" id="KW-1185">Reference proteome</keyword>
<evidence type="ECO:0000256" key="4">
    <source>
        <dbReference type="ARBA" id="ARBA00022670"/>
    </source>
</evidence>